<dbReference type="NCBIfam" id="TIGR00113">
    <property type="entry name" value="queA"/>
    <property type="match status" value="1"/>
</dbReference>
<dbReference type="Gene3D" id="2.40.10.240">
    <property type="entry name" value="QueA-like"/>
    <property type="match status" value="1"/>
</dbReference>
<dbReference type="HAMAP" id="MF_00113">
    <property type="entry name" value="QueA"/>
    <property type="match status" value="1"/>
</dbReference>
<dbReference type="InterPro" id="IPR042118">
    <property type="entry name" value="QueA_dom1"/>
</dbReference>
<dbReference type="RefSeq" id="WP_371394647.1">
    <property type="nucleotide sequence ID" value="NZ_CP163421.1"/>
</dbReference>
<dbReference type="InterPro" id="IPR036100">
    <property type="entry name" value="QueA_sf"/>
</dbReference>
<comment type="caution">
    <text evidence="6">The sequence shown here is derived from an EMBL/GenBank/DDBJ whole genome shotgun (WGS) entry which is preliminary data.</text>
</comment>
<evidence type="ECO:0000256" key="4">
    <source>
        <dbReference type="ARBA" id="ARBA00022785"/>
    </source>
</evidence>
<comment type="subcellular location">
    <subcellularLocation>
        <location evidence="5">Cytoplasm</location>
    </subcellularLocation>
</comment>
<keyword evidence="4 5" id="KW-0671">Queuosine biosynthesis</keyword>
<dbReference type="NCBIfam" id="NF001140">
    <property type="entry name" value="PRK00147.1"/>
    <property type="match status" value="1"/>
</dbReference>
<dbReference type="Gene3D" id="3.40.1780.10">
    <property type="entry name" value="QueA-like"/>
    <property type="match status" value="1"/>
</dbReference>
<dbReference type="Pfam" id="PF02547">
    <property type="entry name" value="Queuosine_synth"/>
    <property type="match status" value="1"/>
</dbReference>
<dbReference type="GO" id="GO:0051075">
    <property type="term" value="F:S-adenosylmethionine:tRNA ribosyltransferase-isomerase activity"/>
    <property type="evidence" value="ECO:0007669"/>
    <property type="project" value="UniProtKB-EC"/>
</dbReference>
<dbReference type="InterPro" id="IPR003699">
    <property type="entry name" value="QueA"/>
</dbReference>
<dbReference type="SUPFAM" id="SSF111337">
    <property type="entry name" value="QueA-like"/>
    <property type="match status" value="1"/>
</dbReference>
<comment type="catalytic activity">
    <reaction evidence="5">
        <text>7-aminomethyl-7-carbaguanosine(34) in tRNA + S-adenosyl-L-methionine = epoxyqueuosine(34) in tRNA + adenine + L-methionine + 2 H(+)</text>
        <dbReference type="Rhea" id="RHEA:32155"/>
        <dbReference type="Rhea" id="RHEA-COMP:10342"/>
        <dbReference type="Rhea" id="RHEA-COMP:18582"/>
        <dbReference type="ChEBI" id="CHEBI:15378"/>
        <dbReference type="ChEBI" id="CHEBI:16708"/>
        <dbReference type="ChEBI" id="CHEBI:57844"/>
        <dbReference type="ChEBI" id="CHEBI:59789"/>
        <dbReference type="ChEBI" id="CHEBI:82833"/>
        <dbReference type="ChEBI" id="CHEBI:194443"/>
        <dbReference type="EC" id="2.4.99.17"/>
    </reaction>
</comment>
<evidence type="ECO:0000313" key="7">
    <source>
        <dbReference type="Proteomes" id="UP001596024"/>
    </source>
</evidence>
<keyword evidence="6" id="KW-0328">Glycosyltransferase</keyword>
<evidence type="ECO:0000256" key="1">
    <source>
        <dbReference type="ARBA" id="ARBA00022490"/>
    </source>
</evidence>
<gene>
    <name evidence="5 6" type="primary">queA</name>
    <name evidence="6" type="ORF">ACFPB0_01550</name>
</gene>
<dbReference type="PANTHER" id="PTHR30307:SF0">
    <property type="entry name" value="S-ADENOSYLMETHIONINE:TRNA RIBOSYLTRANSFERASE-ISOMERASE"/>
    <property type="match status" value="1"/>
</dbReference>
<dbReference type="InterPro" id="IPR042119">
    <property type="entry name" value="QueA_dom2"/>
</dbReference>
<evidence type="ECO:0000256" key="2">
    <source>
        <dbReference type="ARBA" id="ARBA00022679"/>
    </source>
</evidence>
<protein>
    <recommendedName>
        <fullName evidence="5">S-adenosylmethionine:tRNA ribosyltransferase-isomerase</fullName>
        <ecNumber evidence="5">2.4.99.17</ecNumber>
    </recommendedName>
    <alternativeName>
        <fullName evidence="5">Queuosine biosynthesis protein QueA</fullName>
    </alternativeName>
</protein>
<comment type="function">
    <text evidence="5">Transfers and isomerizes the ribose moiety from AdoMet to the 7-aminomethyl group of 7-deazaguanine (preQ1-tRNA) to give epoxyqueuosine (oQ-tRNA).</text>
</comment>
<evidence type="ECO:0000256" key="5">
    <source>
        <dbReference type="HAMAP-Rule" id="MF_00113"/>
    </source>
</evidence>
<accession>A0ABV9NAJ9</accession>
<comment type="pathway">
    <text evidence="5">tRNA modification; tRNA-queuosine biosynthesis.</text>
</comment>
<evidence type="ECO:0000256" key="3">
    <source>
        <dbReference type="ARBA" id="ARBA00022691"/>
    </source>
</evidence>
<dbReference type="Proteomes" id="UP001596024">
    <property type="component" value="Unassembled WGS sequence"/>
</dbReference>
<sequence length="354" mass="38195">MKLSDFDFHLPEDRIALRPARPRDAARLLHVGQGGALGDHTMLDLPALLQPGDLLVLNNTSVIPAALTGERPARAVGGGGPARIELNLHTRVSEDSWRAFARPAKRVREGDELHFSGGLSGIVTAKSDGGDITMQFNVSGSELDVALESAGNPPLPPYIASKRGADAQDRADYQTLFSDPARKGSVAAPTAGLHFTDRLFAALEARGVATTQLTLHVGAGTFLPVKTENVTEHIMHAEWYEISEEAATAINTARDQGRRIIPVGTTALRTLESAADREGRVRAGSAETAIFITPGYSFRVTEALLTNFHLPKSTLFMLVSALARLDVMRTAYSHAIEQNYRFFSYGDACLIERG</sequence>
<dbReference type="EMBL" id="JBHSGQ010000001">
    <property type="protein sequence ID" value="MFC4723965.1"/>
    <property type="molecule type" value="Genomic_DNA"/>
</dbReference>
<keyword evidence="3 5" id="KW-0949">S-adenosyl-L-methionine</keyword>
<evidence type="ECO:0000313" key="6">
    <source>
        <dbReference type="EMBL" id="MFC4723965.1"/>
    </source>
</evidence>
<proteinExistence type="inferred from homology"/>
<reference evidence="7" key="1">
    <citation type="journal article" date="2019" name="Int. J. Syst. Evol. Microbiol.">
        <title>The Global Catalogue of Microorganisms (GCM) 10K type strain sequencing project: providing services to taxonomists for standard genome sequencing and annotation.</title>
        <authorList>
            <consortium name="The Broad Institute Genomics Platform"/>
            <consortium name="The Broad Institute Genome Sequencing Center for Infectious Disease"/>
            <person name="Wu L."/>
            <person name="Ma J."/>
        </authorList>
    </citation>
    <scope>NUCLEOTIDE SEQUENCE [LARGE SCALE GENOMIC DNA]</scope>
    <source>
        <strain evidence="7">CCUG 62981</strain>
    </source>
</reference>
<comment type="subunit">
    <text evidence="5">Monomer.</text>
</comment>
<keyword evidence="1 5" id="KW-0963">Cytoplasm</keyword>
<dbReference type="EC" id="2.4.99.17" evidence="5"/>
<organism evidence="6 7">
    <name type="scientific">Glycocaulis abyssi</name>
    <dbReference type="NCBI Taxonomy" id="1433403"/>
    <lineage>
        <taxon>Bacteria</taxon>
        <taxon>Pseudomonadati</taxon>
        <taxon>Pseudomonadota</taxon>
        <taxon>Alphaproteobacteria</taxon>
        <taxon>Maricaulales</taxon>
        <taxon>Maricaulaceae</taxon>
        <taxon>Glycocaulis</taxon>
    </lineage>
</organism>
<comment type="similarity">
    <text evidence="5">Belongs to the QueA family.</text>
</comment>
<keyword evidence="7" id="KW-1185">Reference proteome</keyword>
<dbReference type="PANTHER" id="PTHR30307">
    <property type="entry name" value="S-ADENOSYLMETHIONINE:TRNA RIBOSYLTRANSFERASE-ISOMERASE"/>
    <property type="match status" value="1"/>
</dbReference>
<keyword evidence="2 5" id="KW-0808">Transferase</keyword>
<name>A0ABV9NAJ9_9PROT</name>